<keyword evidence="1" id="KW-1133">Transmembrane helix</keyword>
<evidence type="ECO:0000313" key="2">
    <source>
        <dbReference type="EMBL" id="KKN37326.1"/>
    </source>
</evidence>
<gene>
    <name evidence="2" type="ORF">LCGC14_0764690</name>
</gene>
<evidence type="ECO:0000256" key="1">
    <source>
        <dbReference type="SAM" id="Phobius"/>
    </source>
</evidence>
<accession>A0A0F9SKA1</accession>
<name>A0A0F9SKA1_9ZZZZ</name>
<keyword evidence="1" id="KW-0472">Membrane</keyword>
<feature type="transmembrane region" description="Helical" evidence="1">
    <location>
        <begin position="61"/>
        <end position="83"/>
    </location>
</feature>
<reference evidence="2" key="1">
    <citation type="journal article" date="2015" name="Nature">
        <title>Complex archaea that bridge the gap between prokaryotes and eukaryotes.</title>
        <authorList>
            <person name="Spang A."/>
            <person name="Saw J.H."/>
            <person name="Jorgensen S.L."/>
            <person name="Zaremba-Niedzwiedzka K."/>
            <person name="Martijn J."/>
            <person name="Lind A.E."/>
            <person name="van Eijk R."/>
            <person name="Schleper C."/>
            <person name="Guy L."/>
            <person name="Ettema T.J."/>
        </authorList>
    </citation>
    <scope>NUCLEOTIDE SEQUENCE</scope>
</reference>
<dbReference type="EMBL" id="LAZR01001902">
    <property type="protein sequence ID" value="KKN37326.1"/>
    <property type="molecule type" value="Genomic_DNA"/>
</dbReference>
<sequence length="86" mass="9483">MKRLILILMCVVMIQSVCFAYAGVLGFGMPETTFEKTIWTIGSCTLLLAGIHTMNNYNDDITVGLTGTWVAAMGGIGLNYMFVYEF</sequence>
<feature type="transmembrane region" description="Helical" evidence="1">
    <location>
        <begin position="38"/>
        <end position="54"/>
    </location>
</feature>
<dbReference type="AlphaFoldDB" id="A0A0F9SKA1"/>
<comment type="caution">
    <text evidence="2">The sequence shown here is derived from an EMBL/GenBank/DDBJ whole genome shotgun (WGS) entry which is preliminary data.</text>
</comment>
<organism evidence="2">
    <name type="scientific">marine sediment metagenome</name>
    <dbReference type="NCBI Taxonomy" id="412755"/>
    <lineage>
        <taxon>unclassified sequences</taxon>
        <taxon>metagenomes</taxon>
        <taxon>ecological metagenomes</taxon>
    </lineage>
</organism>
<proteinExistence type="predicted"/>
<keyword evidence="1" id="KW-0812">Transmembrane</keyword>
<protein>
    <submittedName>
        <fullName evidence="2">Uncharacterized protein</fullName>
    </submittedName>
</protein>